<dbReference type="SUPFAM" id="SSF56601">
    <property type="entry name" value="beta-lactamase/transpeptidase-like"/>
    <property type="match status" value="1"/>
</dbReference>
<keyword evidence="2" id="KW-0547">Nucleotide-binding</keyword>
<evidence type="ECO:0000256" key="3">
    <source>
        <dbReference type="ARBA" id="ARBA00022840"/>
    </source>
</evidence>
<dbReference type="PANTHER" id="PTHR43024">
    <property type="entry name" value="UDP-N-ACETYLMURAMOYL-TRIPEPTIDE--D-ALANYL-D-ALANINE LIGASE"/>
    <property type="match status" value="1"/>
</dbReference>
<reference evidence="5" key="2">
    <citation type="submission" date="2021-09" db="EMBL/GenBank/DDBJ databases">
        <authorList>
            <person name="Gilroy R."/>
        </authorList>
    </citation>
    <scope>NUCLEOTIDE SEQUENCE</scope>
    <source>
        <strain evidence="5">6019</strain>
    </source>
</reference>
<dbReference type="CDD" id="cd07381">
    <property type="entry name" value="MPP_CapA"/>
    <property type="match status" value="1"/>
</dbReference>
<feature type="domain" description="Capsule synthesis protein CapA" evidence="4">
    <location>
        <begin position="758"/>
        <end position="1013"/>
    </location>
</feature>
<dbReference type="SUPFAM" id="SSF56300">
    <property type="entry name" value="Metallo-dependent phosphatases"/>
    <property type="match status" value="1"/>
</dbReference>
<dbReference type="Gene3D" id="3.40.1190.10">
    <property type="entry name" value="Mur-like, catalytic domain"/>
    <property type="match status" value="1"/>
</dbReference>
<reference evidence="5" key="1">
    <citation type="journal article" date="2021" name="PeerJ">
        <title>Extensive microbial diversity within the chicken gut microbiome revealed by metagenomics and culture.</title>
        <authorList>
            <person name="Gilroy R."/>
            <person name="Ravi A."/>
            <person name="Getino M."/>
            <person name="Pursley I."/>
            <person name="Horton D.L."/>
            <person name="Alikhan N.F."/>
            <person name="Baker D."/>
            <person name="Gharbi K."/>
            <person name="Hall N."/>
            <person name="Watson M."/>
            <person name="Adriaenssens E.M."/>
            <person name="Foster-Nyarko E."/>
            <person name="Jarju S."/>
            <person name="Secka A."/>
            <person name="Antonio M."/>
            <person name="Oren A."/>
            <person name="Chaudhuri R.R."/>
            <person name="La Ragione R."/>
            <person name="Hildebrand F."/>
            <person name="Pallen M.J."/>
        </authorList>
    </citation>
    <scope>NUCLEOTIDE SEQUENCE</scope>
    <source>
        <strain evidence="5">6019</strain>
    </source>
</reference>
<evidence type="ECO:0000313" key="6">
    <source>
        <dbReference type="Proteomes" id="UP000763505"/>
    </source>
</evidence>
<dbReference type="InterPro" id="IPR004101">
    <property type="entry name" value="Mur_ligase_C"/>
</dbReference>
<gene>
    <name evidence="5" type="ORF">K8V35_03535</name>
</gene>
<name>A0A921B6F0_9STAP</name>
<dbReference type="Gene3D" id="3.40.710.10">
    <property type="entry name" value="DD-peptidase/beta-lactamase superfamily"/>
    <property type="match status" value="1"/>
</dbReference>
<dbReference type="Gene3D" id="3.60.21.10">
    <property type="match status" value="1"/>
</dbReference>
<dbReference type="EMBL" id="DYYI01000034">
    <property type="protein sequence ID" value="HJE19408.1"/>
    <property type="molecule type" value="Genomic_DNA"/>
</dbReference>
<dbReference type="GO" id="GO:0005524">
    <property type="term" value="F:ATP binding"/>
    <property type="evidence" value="ECO:0007669"/>
    <property type="project" value="UniProtKB-KW"/>
</dbReference>
<evidence type="ECO:0000256" key="2">
    <source>
        <dbReference type="ARBA" id="ARBA00022741"/>
    </source>
</evidence>
<evidence type="ECO:0000313" key="5">
    <source>
        <dbReference type="EMBL" id="HJE19408.1"/>
    </source>
</evidence>
<dbReference type="SUPFAM" id="SSF53244">
    <property type="entry name" value="MurD-like peptide ligases, peptide-binding domain"/>
    <property type="match status" value="1"/>
</dbReference>
<organism evidence="5 6">
    <name type="scientific">Aliicoccus persicus</name>
    <dbReference type="NCBI Taxonomy" id="930138"/>
    <lineage>
        <taxon>Bacteria</taxon>
        <taxon>Bacillati</taxon>
        <taxon>Bacillota</taxon>
        <taxon>Bacilli</taxon>
        <taxon>Bacillales</taxon>
        <taxon>Staphylococcaceae</taxon>
        <taxon>Aliicoccus</taxon>
    </lineage>
</organism>
<evidence type="ECO:0000256" key="1">
    <source>
        <dbReference type="ARBA" id="ARBA00022598"/>
    </source>
</evidence>
<dbReference type="InterPro" id="IPR051046">
    <property type="entry name" value="MurCDEF_CellWall_CoF430Synth"/>
</dbReference>
<dbReference type="GO" id="GO:0016881">
    <property type="term" value="F:acid-amino acid ligase activity"/>
    <property type="evidence" value="ECO:0007669"/>
    <property type="project" value="InterPro"/>
</dbReference>
<evidence type="ECO:0000259" key="4">
    <source>
        <dbReference type="SMART" id="SM00854"/>
    </source>
</evidence>
<dbReference type="InterPro" id="IPR013221">
    <property type="entry name" value="Mur_ligase_cen"/>
</dbReference>
<dbReference type="Pfam" id="PF08245">
    <property type="entry name" value="Mur_ligase_M"/>
    <property type="match status" value="1"/>
</dbReference>
<dbReference type="Pfam" id="PF09587">
    <property type="entry name" value="PGA_cap"/>
    <property type="match status" value="1"/>
</dbReference>
<dbReference type="InterPro" id="IPR036615">
    <property type="entry name" value="Mur_ligase_C_dom_sf"/>
</dbReference>
<dbReference type="SMART" id="SM00854">
    <property type="entry name" value="PGA_cap"/>
    <property type="match status" value="1"/>
</dbReference>
<accession>A0A921B6F0</accession>
<dbReference type="Pfam" id="PF02875">
    <property type="entry name" value="Mur_ligase_C"/>
    <property type="match status" value="1"/>
</dbReference>
<sequence length="1093" mass="121590">MNFSKDVIETKLPGRWINPPNDTWFVDSVAINKTQTETDYNNGKRVMFIALDEDTWHKGSGNRGIYAGWDDTHLKVPKFSDKVSGVIVARELDLDPSIPQYLMENTYEAINLLGDHAFDVYKGNVIAITGTAGKSTTKSLFEHILKNVSSVIATRGNHNTRTGVPLTMATGISEPDHLVVEVAISSLWMRSGGIMKKYPPNIAMITSIDSGQQKSAHETAIHKSKIAEGMNNNGHVLLNRDMNEYETVFEEVSKYNSNIITYGFHEDSDVLINEFNDTKDGTEATVDVLGESVPFTSSLHGKGMAQNIAGVLTALKLSDVPLADALPLIQSYQPNKSVQNIETHTTRNGETFTLINDAWNATPNSMIESIEVLQNMNKERKGKSIAVLGRIVNLGKEAKKRHQAVAKSLIEQDVDLVFGHGEEMKYCLKELPETMIGGYFENSQDLANRVANIIEADDVVLIKGSARATDFKHVRDNVVEALKTTPKIKIPKLSHPHASGAGAATFNSKTGEMVASTGDIDAVQNQGVGGLLLMNYILTAVFANKYELTETYTPTAKEMKSNSAPRSIPLAKTDKVNLHTLLSAGLFNHAPNALLMLANEVIGSNKNAMGVIHAQAEKLGVDLTAARNITGRRITNKDQSLTLENLYKVGIVLFNKYPFIQDLLSQRTFSYKDKMLFTPTNLYAHGKINSGIFFGHQDSIAITETIVDGNQYISVALGATDAYNRDQMLTRVIDQATKVKTQKAANSKVIKVKEKPFRMNIMGDTYFGEFYTEIRERKGQLDALQTKTRNYSFEGLRPLFAEGDFNILNFEAAISHKTNNHLKARKPFVLYSDPKETVKAIKKEQFNLVTLGNNHLMDMEKEGLRLTVESFNAAKIPSIGAGATQNEAEKPFILDVDGQRLAIFNAYWYRRPMYKEFDFYAIGNKPGVASLTGEILNNIKAEKEKYPNGKVLVITHWGVDFLDVHPMQRVYAKALVDAGADLIIGHGAHMIQSVEEIDGTKVIYSIGNGVFNSNGEYNRRHVAPYSMIAQLVFGESIELLLYPFYSNNLKTFWQPRFLSEEEFAHCSTILKSYGSIPLEAVEDKERPYYRLEL</sequence>
<dbReference type="InterPro" id="IPR029052">
    <property type="entry name" value="Metallo-depent_PP-like"/>
</dbReference>
<dbReference type="Proteomes" id="UP000763505">
    <property type="component" value="Unassembled WGS sequence"/>
</dbReference>
<dbReference type="SUPFAM" id="SSF53623">
    <property type="entry name" value="MurD-like peptide ligases, catalytic domain"/>
    <property type="match status" value="1"/>
</dbReference>
<dbReference type="PANTHER" id="PTHR43024:SF1">
    <property type="entry name" value="UDP-N-ACETYLMURAMOYL-TRIPEPTIDE--D-ALANYL-D-ALANINE LIGASE"/>
    <property type="match status" value="1"/>
</dbReference>
<dbReference type="InterPro" id="IPR019079">
    <property type="entry name" value="Capsule_synth_CapA"/>
</dbReference>
<keyword evidence="3" id="KW-0067">ATP-binding</keyword>
<dbReference type="InterPro" id="IPR012338">
    <property type="entry name" value="Beta-lactam/transpept-like"/>
</dbReference>
<dbReference type="InterPro" id="IPR036565">
    <property type="entry name" value="Mur-like_cat_sf"/>
</dbReference>
<protein>
    <submittedName>
        <fullName evidence="5">CapA family protein</fullName>
    </submittedName>
</protein>
<dbReference type="AlphaFoldDB" id="A0A921B6F0"/>
<proteinExistence type="predicted"/>
<comment type="caution">
    <text evidence="5">The sequence shown here is derived from an EMBL/GenBank/DDBJ whole genome shotgun (WGS) entry which is preliminary data.</text>
</comment>
<dbReference type="Gene3D" id="3.90.190.20">
    <property type="entry name" value="Mur ligase, C-terminal domain"/>
    <property type="match status" value="1"/>
</dbReference>
<keyword evidence="1" id="KW-0436">Ligase</keyword>